<sequence>MYNNLEGVLSLNQVTTGRVNIHSNQTNMERSSSSTSSDEVKSVDWISKLPNDVLLMILSRLCTKEAIGTSVVSKRWEHGWKQVSHLVFDKPKTINSTELHDGSNQDDTLITKVINNHQGHVESCVINYSSSQGLNGILNTWIHSLPSVKHTKVLTLIRHFGCWDQLEKSSSFCQTHSRIQASCHSH</sequence>
<proteinExistence type="predicted"/>
<accession>A0A397XLL2</accession>
<dbReference type="PANTHER" id="PTHR32212">
    <property type="entry name" value="CYCLIN-LIKE F-BOX"/>
    <property type="match status" value="1"/>
</dbReference>
<dbReference type="Gene3D" id="1.20.1280.50">
    <property type="match status" value="1"/>
</dbReference>
<dbReference type="InterPro" id="IPR001810">
    <property type="entry name" value="F-box_dom"/>
</dbReference>
<dbReference type="AlphaFoldDB" id="A0A397XLL2"/>
<dbReference type="Proteomes" id="UP000264353">
    <property type="component" value="Chromosome A10"/>
</dbReference>
<gene>
    <name evidence="2" type="ORF">BRARA_J00304</name>
</gene>
<dbReference type="InterPro" id="IPR036047">
    <property type="entry name" value="F-box-like_dom_sf"/>
</dbReference>
<feature type="domain" description="F-box" evidence="1">
    <location>
        <begin position="46"/>
        <end position="81"/>
    </location>
</feature>
<organism evidence="2 3">
    <name type="scientific">Brassica campestris</name>
    <name type="common">Field mustard</name>
    <dbReference type="NCBI Taxonomy" id="3711"/>
    <lineage>
        <taxon>Eukaryota</taxon>
        <taxon>Viridiplantae</taxon>
        <taxon>Streptophyta</taxon>
        <taxon>Embryophyta</taxon>
        <taxon>Tracheophyta</taxon>
        <taxon>Spermatophyta</taxon>
        <taxon>Magnoliopsida</taxon>
        <taxon>eudicotyledons</taxon>
        <taxon>Gunneridae</taxon>
        <taxon>Pentapetalae</taxon>
        <taxon>rosids</taxon>
        <taxon>malvids</taxon>
        <taxon>Brassicales</taxon>
        <taxon>Brassicaceae</taxon>
        <taxon>Brassiceae</taxon>
        <taxon>Brassica</taxon>
    </lineage>
</organism>
<reference evidence="2 3" key="1">
    <citation type="submission" date="2018-06" db="EMBL/GenBank/DDBJ databases">
        <title>WGS assembly of Brassica rapa FPsc.</title>
        <authorList>
            <person name="Bowman J."/>
            <person name="Kohchi T."/>
            <person name="Yamato K."/>
            <person name="Jenkins J."/>
            <person name="Shu S."/>
            <person name="Ishizaki K."/>
            <person name="Yamaoka S."/>
            <person name="Nishihama R."/>
            <person name="Nakamura Y."/>
            <person name="Berger F."/>
            <person name="Adam C."/>
            <person name="Aki S."/>
            <person name="Althoff F."/>
            <person name="Araki T."/>
            <person name="Arteaga-Vazquez M."/>
            <person name="Balasubrmanian S."/>
            <person name="Bauer D."/>
            <person name="Boehm C."/>
            <person name="Briginshaw L."/>
            <person name="Caballero-Perez J."/>
            <person name="Catarino B."/>
            <person name="Chen F."/>
            <person name="Chiyoda S."/>
            <person name="Chovatia M."/>
            <person name="Davies K."/>
            <person name="Delmans M."/>
            <person name="Demura T."/>
            <person name="Dierschke T."/>
            <person name="Dolan L."/>
            <person name="Dorantes-Acosta A."/>
            <person name="Eklund D."/>
            <person name="Florent S."/>
            <person name="Flores-Sandoval E."/>
            <person name="Fujiyama A."/>
            <person name="Fukuzawa H."/>
            <person name="Galik B."/>
            <person name="Grimanelli D."/>
            <person name="Grimwood J."/>
            <person name="Grossniklaus U."/>
            <person name="Hamada T."/>
            <person name="Haseloff J."/>
            <person name="Hetherington A."/>
            <person name="Higo A."/>
            <person name="Hirakawa Y."/>
            <person name="Hundley H."/>
            <person name="Ikeda Y."/>
            <person name="Inoue K."/>
            <person name="Inoue S."/>
            <person name="Ishida S."/>
            <person name="Jia Q."/>
            <person name="Kakita M."/>
            <person name="Kanazawa T."/>
            <person name="Kawai Y."/>
            <person name="Kawashima T."/>
            <person name="Kennedy M."/>
            <person name="Kinose K."/>
            <person name="Kinoshita T."/>
            <person name="Kohara Y."/>
            <person name="Koide E."/>
            <person name="Komatsu K."/>
            <person name="Kopischke S."/>
            <person name="Kubo M."/>
            <person name="Kyozuka J."/>
            <person name="Lagercrantz U."/>
            <person name="Lin S."/>
            <person name="Lindquist E."/>
            <person name="Lipzen A."/>
            <person name="Lu C."/>
            <person name="Luna E."/>
            <person name="Martienssen R."/>
            <person name="Minamino N."/>
            <person name="Mizutani M."/>
            <person name="Mizutani M."/>
            <person name="Mochizuki N."/>
            <person name="Monte I."/>
            <person name="Mosher R."/>
            <person name="Nagasaki H."/>
            <person name="Nakagami H."/>
            <person name="Naramoto S."/>
            <person name="Nishitani K."/>
            <person name="Ohtani M."/>
            <person name="Okamoto T."/>
            <person name="Okumura M."/>
            <person name="Phillips J."/>
            <person name="Pollak B."/>
            <person name="Reinders A."/>
            <person name="Roevekamp M."/>
            <person name="Sano R."/>
            <person name="Sawa S."/>
            <person name="Schmid M."/>
            <person name="Shirakawa M."/>
            <person name="Solano R."/>
            <person name="Spunde A."/>
            <person name="Suetsugu N."/>
            <person name="Sugano S."/>
            <person name="Sugiyama A."/>
            <person name="Sun R."/>
            <person name="Suzuki Y."/>
            <person name="Takenaka M."/>
            <person name="Takezawa D."/>
            <person name="Tomogane H."/>
            <person name="Tsuzuki M."/>
            <person name="Ueda T."/>
            <person name="Umeda M."/>
            <person name="Ward J."/>
            <person name="Watanabe Y."/>
            <person name="Yazaki K."/>
            <person name="Yokoyama R."/>
            <person name="Yoshitake Y."/>
            <person name="Yotsui I."/>
            <person name="Zachgo S."/>
            <person name="Schmutz J."/>
        </authorList>
    </citation>
    <scope>NUCLEOTIDE SEQUENCE [LARGE SCALE GENOMIC DNA]</scope>
    <source>
        <strain evidence="3">cv. B-3</strain>
    </source>
</reference>
<protein>
    <recommendedName>
        <fullName evidence="1">F-box domain-containing protein</fullName>
    </recommendedName>
</protein>
<dbReference type="InterPro" id="IPR053781">
    <property type="entry name" value="F-box_AtFBL13-like"/>
</dbReference>
<evidence type="ECO:0000259" key="1">
    <source>
        <dbReference type="Pfam" id="PF00646"/>
    </source>
</evidence>
<dbReference type="CDD" id="cd22160">
    <property type="entry name" value="F-box_AtFBL13-like"/>
    <property type="match status" value="1"/>
</dbReference>
<dbReference type="Pfam" id="PF00646">
    <property type="entry name" value="F-box"/>
    <property type="match status" value="1"/>
</dbReference>
<name>A0A397XLL2_BRACM</name>
<dbReference type="PANTHER" id="PTHR32212:SF248">
    <property type="entry name" value="F-BOX DOMAIN-CONTAINING PROTEIN"/>
    <property type="match status" value="1"/>
</dbReference>
<dbReference type="SUPFAM" id="SSF81383">
    <property type="entry name" value="F-box domain"/>
    <property type="match status" value="1"/>
</dbReference>
<evidence type="ECO:0000313" key="2">
    <source>
        <dbReference type="EMBL" id="RID40244.1"/>
    </source>
</evidence>
<dbReference type="EMBL" id="CM010637">
    <property type="protein sequence ID" value="RID40244.1"/>
    <property type="molecule type" value="Genomic_DNA"/>
</dbReference>
<evidence type="ECO:0000313" key="3">
    <source>
        <dbReference type="Proteomes" id="UP000264353"/>
    </source>
</evidence>